<feature type="transmembrane region" description="Helical" evidence="1">
    <location>
        <begin position="309"/>
        <end position="330"/>
    </location>
</feature>
<dbReference type="InterPro" id="IPR012507">
    <property type="entry name" value="YibE_F"/>
</dbReference>
<organism evidence="2 3">
    <name type="scientific">Loigolactobacillus bifermentans DSM 20003</name>
    <dbReference type="NCBI Taxonomy" id="1423726"/>
    <lineage>
        <taxon>Bacteria</taxon>
        <taxon>Bacillati</taxon>
        <taxon>Bacillota</taxon>
        <taxon>Bacilli</taxon>
        <taxon>Lactobacillales</taxon>
        <taxon>Lactobacillaceae</taxon>
        <taxon>Loigolactobacillus</taxon>
    </lineage>
</organism>
<feature type="transmembrane region" description="Helical" evidence="1">
    <location>
        <begin position="350"/>
        <end position="372"/>
    </location>
</feature>
<evidence type="ECO:0000256" key="1">
    <source>
        <dbReference type="SAM" id="Phobius"/>
    </source>
</evidence>
<gene>
    <name evidence="2" type="ORF">FC07_GL001380</name>
</gene>
<dbReference type="PANTHER" id="PTHR41771">
    <property type="entry name" value="MEMBRANE PROTEIN-RELATED"/>
    <property type="match status" value="1"/>
</dbReference>
<keyword evidence="1" id="KW-0812">Transmembrane</keyword>
<evidence type="ECO:0000313" key="3">
    <source>
        <dbReference type="Proteomes" id="UP000051461"/>
    </source>
</evidence>
<keyword evidence="3" id="KW-1185">Reference proteome</keyword>
<dbReference type="Proteomes" id="UP000051461">
    <property type="component" value="Unassembled WGS sequence"/>
</dbReference>
<feature type="transmembrane region" description="Helical" evidence="1">
    <location>
        <begin position="138"/>
        <end position="171"/>
    </location>
</feature>
<feature type="transmembrane region" description="Helical" evidence="1">
    <location>
        <begin position="209"/>
        <end position="231"/>
    </location>
</feature>
<feature type="transmembrane region" description="Helical" evidence="1">
    <location>
        <begin position="183"/>
        <end position="203"/>
    </location>
</feature>
<proteinExistence type="predicted"/>
<evidence type="ECO:0000313" key="2">
    <source>
        <dbReference type="EMBL" id="KRK40178.1"/>
    </source>
</evidence>
<dbReference type="AlphaFoldDB" id="A0A0R1H965"/>
<dbReference type="STRING" id="1423726.FC07_GL001380"/>
<name>A0A0R1H965_9LACO</name>
<keyword evidence="1" id="KW-1133">Transmembrane helix</keyword>
<protein>
    <submittedName>
        <fullName evidence="2">Multitransmembrane protein</fullName>
    </submittedName>
</protein>
<keyword evidence="1" id="KW-0472">Membrane</keyword>
<dbReference type="Pfam" id="PF07907">
    <property type="entry name" value="YibE_F"/>
    <property type="match status" value="1"/>
</dbReference>
<dbReference type="EMBL" id="AZDA01000021">
    <property type="protein sequence ID" value="KRK40178.1"/>
    <property type="molecule type" value="Genomic_DNA"/>
</dbReference>
<dbReference type="PANTHER" id="PTHR41771:SF1">
    <property type="entry name" value="MEMBRANE PROTEIN"/>
    <property type="match status" value="1"/>
</dbReference>
<sequence>MINFGLNLKNEMIIMKQWWQRWWLTLVVIIGGGFVVFGVAHNARLYHTPVAVVTQVKQLQTTKEKDQFNNQDRATTQRVTLRLLNGKRQGKTLHATNTYSQSNAYDQPYHTGQQVLLNLHGKSAAIQGLKRDTSIVLLLWLALSLLVLTMHWTGLIAFLSVVMNLVLFLLAIKLDLLWHSNHFLVIFSVLTVIFATLTLWLVLGWGRQMGITLATTLSGTLVAILISLLVLQLTNHRGLYFESVQYVTQVAPRPLFIAETILGSLGAVMDESTDIVATLFQLKTEQPNITTGQLFKSGRKVGQAIMGPLINVLFLIFVADTFPLAVLFLRNGNSWHYTFSMNMSLGVTQSLISGIGIVLAVPLASWLTSLWIRPRQKEGAA</sequence>
<dbReference type="PATRIC" id="fig|1423726.3.peg.1425"/>
<reference evidence="2 3" key="1">
    <citation type="journal article" date="2015" name="Genome Announc.">
        <title>Expanding the biotechnology potential of lactobacilli through comparative genomics of 213 strains and associated genera.</title>
        <authorList>
            <person name="Sun Z."/>
            <person name="Harris H.M."/>
            <person name="McCann A."/>
            <person name="Guo C."/>
            <person name="Argimon S."/>
            <person name="Zhang W."/>
            <person name="Yang X."/>
            <person name="Jeffery I.B."/>
            <person name="Cooney J.C."/>
            <person name="Kagawa T.F."/>
            <person name="Liu W."/>
            <person name="Song Y."/>
            <person name="Salvetti E."/>
            <person name="Wrobel A."/>
            <person name="Rasinkangas P."/>
            <person name="Parkhill J."/>
            <person name="Rea M.C."/>
            <person name="O'Sullivan O."/>
            <person name="Ritari J."/>
            <person name="Douillard F.P."/>
            <person name="Paul Ross R."/>
            <person name="Yang R."/>
            <person name="Briner A.E."/>
            <person name="Felis G.E."/>
            <person name="de Vos W.M."/>
            <person name="Barrangou R."/>
            <person name="Klaenhammer T.R."/>
            <person name="Caufield P.W."/>
            <person name="Cui Y."/>
            <person name="Zhang H."/>
            <person name="O'Toole P.W."/>
        </authorList>
    </citation>
    <scope>NUCLEOTIDE SEQUENCE [LARGE SCALE GENOMIC DNA]</scope>
    <source>
        <strain evidence="2 3">DSM 20003</strain>
    </source>
</reference>
<accession>A0A0R1H965</accession>
<feature type="transmembrane region" description="Helical" evidence="1">
    <location>
        <begin position="21"/>
        <end position="40"/>
    </location>
</feature>
<comment type="caution">
    <text evidence="2">The sequence shown here is derived from an EMBL/GenBank/DDBJ whole genome shotgun (WGS) entry which is preliminary data.</text>
</comment>